<feature type="domain" description="SWIM-type" evidence="3">
    <location>
        <begin position="50"/>
        <end position="83"/>
    </location>
</feature>
<keyword evidence="5" id="KW-1185">Reference proteome</keyword>
<feature type="compositionally biased region" description="Basic and acidic residues" evidence="2">
    <location>
        <begin position="111"/>
        <end position="122"/>
    </location>
</feature>
<dbReference type="EMBL" id="CP089983">
    <property type="protein sequence ID" value="WXB01116.1"/>
    <property type="molecule type" value="Genomic_DNA"/>
</dbReference>
<dbReference type="Pfam" id="PF04434">
    <property type="entry name" value="SWIM"/>
    <property type="match status" value="1"/>
</dbReference>
<keyword evidence="1" id="KW-0479">Metal-binding</keyword>
<evidence type="ECO:0000313" key="4">
    <source>
        <dbReference type="EMBL" id="WXB01116.1"/>
    </source>
</evidence>
<sequence length="449" mass="49104">MNLNIEQVLALAPDSNAASAGRKLGVAASWKGLARTERALWGECQGSALYRVCVDPDTMASTCSCPSRKFPCKHALGLMLLAASSLGAFATGTAPPAWVLEWVERRAATAERKKEKEAEPAKAPDPAEQAKRAERRRQRVVKGIEGLELWMGDLIRQGLAQVEDRPAAFWEAQAARLVDAQAPGLASKVRRLGRYVGNHPQWPARLLGELGRIALLTHAFRRIDQLPPPLQADVRQLIGWSLPHEEVLASGEAVQDAWLVAGQSLFDEERFRVQRNWLVGTHTGRVALFLQFAAGTAAFPENMMPGTVFDAELVYRPSAFPQRALLRTDPAKARTPRAWSERLPGFDRTESFRIWYAEALALQPWLERTFACLRGVTPIRTGTACIVRDAEGGSLPLARADAWTLFALSGGEPIDLAAEWNGEALTPVAVVSAGEYHVIPAGAEDEEDA</sequence>
<proteinExistence type="predicted"/>
<dbReference type="PROSITE" id="PS50966">
    <property type="entry name" value="ZF_SWIM"/>
    <property type="match status" value="1"/>
</dbReference>
<evidence type="ECO:0000313" key="5">
    <source>
        <dbReference type="Proteomes" id="UP001374803"/>
    </source>
</evidence>
<dbReference type="RefSeq" id="WP_394830725.1">
    <property type="nucleotide sequence ID" value="NZ_CP089929.1"/>
</dbReference>
<evidence type="ECO:0000259" key="3">
    <source>
        <dbReference type="PROSITE" id="PS50966"/>
    </source>
</evidence>
<organism evidence="4 5">
    <name type="scientific">Pendulispora rubella</name>
    <dbReference type="NCBI Taxonomy" id="2741070"/>
    <lineage>
        <taxon>Bacteria</taxon>
        <taxon>Pseudomonadati</taxon>
        <taxon>Myxococcota</taxon>
        <taxon>Myxococcia</taxon>
        <taxon>Myxococcales</taxon>
        <taxon>Sorangiineae</taxon>
        <taxon>Pendulisporaceae</taxon>
        <taxon>Pendulispora</taxon>
    </lineage>
</organism>
<feature type="region of interest" description="Disordered" evidence="2">
    <location>
        <begin position="111"/>
        <end position="135"/>
    </location>
</feature>
<dbReference type="Proteomes" id="UP001374803">
    <property type="component" value="Chromosome"/>
</dbReference>
<name>A0ABZ2KR12_9BACT</name>
<accession>A0ABZ2KR12</accession>
<evidence type="ECO:0000256" key="1">
    <source>
        <dbReference type="PROSITE-ProRule" id="PRU00325"/>
    </source>
</evidence>
<reference evidence="4" key="1">
    <citation type="submission" date="2021-12" db="EMBL/GenBank/DDBJ databases">
        <title>Discovery of the Pendulisporaceae a myxobacterial family with distinct sporulation behavior and unique specialized metabolism.</title>
        <authorList>
            <person name="Garcia R."/>
            <person name="Popoff A."/>
            <person name="Bader C.D."/>
            <person name="Loehr J."/>
            <person name="Walesch S."/>
            <person name="Walt C."/>
            <person name="Boldt J."/>
            <person name="Bunk B."/>
            <person name="Haeckl F.J.F.P.J."/>
            <person name="Gunesch A.P."/>
            <person name="Birkelbach J."/>
            <person name="Nuebel U."/>
            <person name="Pietschmann T."/>
            <person name="Bach T."/>
            <person name="Mueller R."/>
        </authorList>
    </citation>
    <scope>NUCLEOTIDE SEQUENCE</scope>
    <source>
        <strain evidence="4">MSr11367</strain>
    </source>
</reference>
<keyword evidence="1" id="KW-0863">Zinc-finger</keyword>
<dbReference type="InterPro" id="IPR007527">
    <property type="entry name" value="Znf_SWIM"/>
</dbReference>
<evidence type="ECO:0000256" key="2">
    <source>
        <dbReference type="SAM" id="MobiDB-lite"/>
    </source>
</evidence>
<keyword evidence="1" id="KW-0862">Zinc</keyword>
<gene>
    <name evidence="4" type="ORF">LVJ94_29880</name>
</gene>
<protein>
    <submittedName>
        <fullName evidence="4">SWIM zinc finger domain-containing protein</fullName>
    </submittedName>
</protein>